<keyword evidence="4" id="KW-0175">Coiled coil</keyword>
<protein>
    <submittedName>
        <fullName evidence="6">Hyaluronan mediated motility receptor</fullName>
    </submittedName>
</protein>
<keyword evidence="6" id="KW-0675">Receptor</keyword>
<sequence length="517" mass="57018">MGSAAASGDMKRREEASELLEAKRLRLLTAIQRFHGFQGGDETGDVPDVAAGATVSTVAHEFSALSADLHQHRDALREMGLSAQVVAMQLSGAEGRRWPWPDSAEAVAEQSCDELLGRLDAAEALTAEALQALAAYAAEVSDQHARLVGHVNHRQKIRYTMKLKEEINRLCVELKRARQRIVQLEVSKESESLLDALVNLETIISLDGDEQLLYASWSHDMGANCQCAGPKAEEVFKQTPRQPEDYVDVADKGKKVPVPPEFQKLQGTWRTDGESQLMGEIIGATIVWDKVFNLSQSKLRLAADGSFEMTLNGAVHKVMTASMLNMSRVLIEWCGVMAKSGLLNGNDVDLVRWQRLERLQFQVRYGGDQHCRSLLAAQAECPGLAAKLRNPVRPKSKGEDEALRLADAEQLCILQQSALDRISMDFQHLKALIERTVMLADTERRNGVEGGNFAALLHRLREIIAANHRTPQGANAELGPLPVAPTSITCDDDDVELAEGQVICYGQREECKEQELE</sequence>
<evidence type="ECO:0000313" key="7">
    <source>
        <dbReference type="Proteomes" id="UP001642464"/>
    </source>
</evidence>
<keyword evidence="7" id="KW-1185">Reference proteome</keyword>
<name>A0ABP0S3K7_9DINO</name>
<dbReference type="InterPro" id="IPR031794">
    <property type="entry name" value="HMMR_C"/>
</dbReference>
<keyword evidence="3" id="KW-0206">Cytoskeleton</keyword>
<gene>
    <name evidence="6" type="ORF">SCF082_LOCUS49782</name>
</gene>
<accession>A0ABP0S3K7</accession>
<evidence type="ECO:0000256" key="1">
    <source>
        <dbReference type="ARBA" id="ARBA00004186"/>
    </source>
</evidence>
<evidence type="ECO:0000313" key="6">
    <source>
        <dbReference type="EMBL" id="CAK9106874.1"/>
    </source>
</evidence>
<evidence type="ECO:0000256" key="4">
    <source>
        <dbReference type="SAM" id="Coils"/>
    </source>
</evidence>
<comment type="caution">
    <text evidence="6">The sequence shown here is derived from an EMBL/GenBank/DDBJ whole genome shotgun (WGS) entry which is preliminary data.</text>
</comment>
<evidence type="ECO:0000259" key="5">
    <source>
        <dbReference type="Pfam" id="PF15908"/>
    </source>
</evidence>
<reference evidence="6 7" key="1">
    <citation type="submission" date="2024-02" db="EMBL/GenBank/DDBJ databases">
        <authorList>
            <person name="Chen Y."/>
            <person name="Shah S."/>
            <person name="Dougan E. K."/>
            <person name="Thang M."/>
            <person name="Chan C."/>
        </authorList>
    </citation>
    <scope>NUCLEOTIDE SEQUENCE [LARGE SCALE GENOMIC DNA]</scope>
</reference>
<dbReference type="Proteomes" id="UP001642464">
    <property type="component" value="Unassembled WGS sequence"/>
</dbReference>
<feature type="coiled-coil region" evidence="4">
    <location>
        <begin position="160"/>
        <end position="187"/>
    </location>
</feature>
<comment type="subcellular location">
    <subcellularLocation>
        <location evidence="1">Cytoplasm</location>
        <location evidence="1">Cytoskeleton</location>
        <location evidence="1">Spindle</location>
    </subcellularLocation>
</comment>
<evidence type="ECO:0000256" key="2">
    <source>
        <dbReference type="ARBA" id="ARBA00022490"/>
    </source>
</evidence>
<dbReference type="Pfam" id="PF15908">
    <property type="entry name" value="HMMR_C"/>
    <property type="match status" value="1"/>
</dbReference>
<proteinExistence type="predicted"/>
<feature type="domain" description="Hyaluronan-mediated motility receptor C-terminal" evidence="5">
    <location>
        <begin position="138"/>
        <end position="206"/>
    </location>
</feature>
<keyword evidence="2" id="KW-0963">Cytoplasm</keyword>
<organism evidence="6 7">
    <name type="scientific">Durusdinium trenchii</name>
    <dbReference type="NCBI Taxonomy" id="1381693"/>
    <lineage>
        <taxon>Eukaryota</taxon>
        <taxon>Sar</taxon>
        <taxon>Alveolata</taxon>
        <taxon>Dinophyceae</taxon>
        <taxon>Suessiales</taxon>
        <taxon>Symbiodiniaceae</taxon>
        <taxon>Durusdinium</taxon>
    </lineage>
</organism>
<dbReference type="EMBL" id="CAXAMM010042807">
    <property type="protein sequence ID" value="CAK9106874.1"/>
    <property type="molecule type" value="Genomic_DNA"/>
</dbReference>
<evidence type="ECO:0000256" key="3">
    <source>
        <dbReference type="ARBA" id="ARBA00023212"/>
    </source>
</evidence>